<sequence length="215" mass="22930">MDGWMETCQPNLTPSFAFAKMFNLNRPKANVLFVLSIFLAAAFIVNALPAPHPSVGVAVEERAVVLAADICSELDVGLDTVLTSLAKCAKSGEDPTLLFTQLGTQLTLCTKAIIAVHPSRFDKGHFTTLVVNLFINLQSVLILFINLHTISLKSLKSLTTLLLSINLDTTLVALLASCNKVYANVVLTVGLQLGLNGVLAFVQLGLVGTLQVLGL</sequence>
<dbReference type="Proteomes" id="UP000076798">
    <property type="component" value="Unassembled WGS sequence"/>
</dbReference>
<organism evidence="2 3">
    <name type="scientific">Sistotremastrum suecicum HHB10207 ss-3</name>
    <dbReference type="NCBI Taxonomy" id="1314776"/>
    <lineage>
        <taxon>Eukaryota</taxon>
        <taxon>Fungi</taxon>
        <taxon>Dikarya</taxon>
        <taxon>Basidiomycota</taxon>
        <taxon>Agaricomycotina</taxon>
        <taxon>Agaricomycetes</taxon>
        <taxon>Sistotremastrales</taxon>
        <taxon>Sistotremastraceae</taxon>
        <taxon>Sistotremastrum</taxon>
    </lineage>
</organism>
<gene>
    <name evidence="2" type="ORF">SISSUDRAFT_1132007</name>
</gene>
<feature type="transmembrane region" description="Helical" evidence="1">
    <location>
        <begin position="29"/>
        <end position="48"/>
    </location>
</feature>
<keyword evidence="1" id="KW-0812">Transmembrane</keyword>
<evidence type="ECO:0000313" key="2">
    <source>
        <dbReference type="EMBL" id="KZT34216.1"/>
    </source>
</evidence>
<feature type="transmembrane region" description="Helical" evidence="1">
    <location>
        <begin position="189"/>
        <end position="213"/>
    </location>
</feature>
<keyword evidence="1" id="KW-0472">Membrane</keyword>
<dbReference type="EMBL" id="KV428193">
    <property type="protein sequence ID" value="KZT34216.1"/>
    <property type="molecule type" value="Genomic_DNA"/>
</dbReference>
<evidence type="ECO:0000256" key="1">
    <source>
        <dbReference type="SAM" id="Phobius"/>
    </source>
</evidence>
<keyword evidence="3" id="KW-1185">Reference proteome</keyword>
<accession>A0A165ZE37</accession>
<protein>
    <recommendedName>
        <fullName evidence="4">Transmembrane protein</fullName>
    </recommendedName>
</protein>
<evidence type="ECO:0008006" key="4">
    <source>
        <dbReference type="Google" id="ProtNLM"/>
    </source>
</evidence>
<feature type="transmembrane region" description="Helical" evidence="1">
    <location>
        <begin position="126"/>
        <end position="146"/>
    </location>
</feature>
<evidence type="ECO:0000313" key="3">
    <source>
        <dbReference type="Proteomes" id="UP000076798"/>
    </source>
</evidence>
<dbReference type="AlphaFoldDB" id="A0A165ZE37"/>
<feature type="non-terminal residue" evidence="2">
    <location>
        <position position="215"/>
    </location>
</feature>
<keyword evidence="1" id="KW-1133">Transmembrane helix</keyword>
<reference evidence="2 3" key="1">
    <citation type="journal article" date="2016" name="Mol. Biol. Evol.">
        <title>Comparative Genomics of Early-Diverging Mushroom-Forming Fungi Provides Insights into the Origins of Lignocellulose Decay Capabilities.</title>
        <authorList>
            <person name="Nagy L.G."/>
            <person name="Riley R."/>
            <person name="Tritt A."/>
            <person name="Adam C."/>
            <person name="Daum C."/>
            <person name="Floudas D."/>
            <person name="Sun H."/>
            <person name="Yadav J.S."/>
            <person name="Pangilinan J."/>
            <person name="Larsson K.H."/>
            <person name="Matsuura K."/>
            <person name="Barry K."/>
            <person name="Labutti K."/>
            <person name="Kuo R."/>
            <person name="Ohm R.A."/>
            <person name="Bhattacharya S.S."/>
            <person name="Shirouzu T."/>
            <person name="Yoshinaga Y."/>
            <person name="Martin F.M."/>
            <person name="Grigoriev I.V."/>
            <person name="Hibbett D.S."/>
        </authorList>
    </citation>
    <scope>NUCLEOTIDE SEQUENCE [LARGE SCALE GENOMIC DNA]</scope>
    <source>
        <strain evidence="2 3">HHB10207 ss-3</strain>
    </source>
</reference>
<name>A0A165ZE37_9AGAM</name>
<proteinExistence type="predicted"/>